<evidence type="ECO:0000259" key="5">
    <source>
        <dbReference type="PROSITE" id="PS50937"/>
    </source>
</evidence>
<dbReference type="PANTHER" id="PTHR30204:SF69">
    <property type="entry name" value="MERR-FAMILY TRANSCRIPTIONAL REGULATOR"/>
    <property type="match status" value="1"/>
</dbReference>
<gene>
    <name evidence="6" type="ORF">E1757_30280</name>
</gene>
<dbReference type="Proteomes" id="UP000295636">
    <property type="component" value="Unassembled WGS sequence"/>
</dbReference>
<sequence length="348" mass="40083">MKIKDAAAKLNISPRAIRFYEEKGLIAPAKQVGNQYRSFSEKEIWRLQTVISLREAGMTIEDIKKALAQAENIDQEELLYYLEMQRSVMFSQWLELKQIIETTDRMIELVRKRASLPLDDIFVLADGSKKLRELRTNWTDKWNFDHQALTHDERILNDANEYKDYDQALRQVVQWVAPKAGERGLDIGTGTGNLAGKFLLQGIRMAAVDQSMEMLKQASRKYAGLEVKRGNFLAIPYMDGQFDFIVTTFALHHITDEQKQLALGEMRRVLKPHGTICIADLMFENASHRDAYLTSLNEQGHTGLADAVQNKYYSVCPSLLQWFEDNGYITKHRQINELLHIVYAVPIR</sequence>
<evidence type="ECO:0000256" key="3">
    <source>
        <dbReference type="ARBA" id="ARBA00023125"/>
    </source>
</evidence>
<dbReference type="InterPro" id="IPR029063">
    <property type="entry name" value="SAM-dependent_MTases_sf"/>
</dbReference>
<keyword evidence="3" id="KW-0238">DNA-binding</keyword>
<dbReference type="InterPro" id="IPR009061">
    <property type="entry name" value="DNA-bd_dom_put_sf"/>
</dbReference>
<dbReference type="GO" id="GO:0008168">
    <property type="term" value="F:methyltransferase activity"/>
    <property type="evidence" value="ECO:0007669"/>
    <property type="project" value="UniProtKB-KW"/>
</dbReference>
<feature type="domain" description="HTH merR-type" evidence="5">
    <location>
        <begin position="1"/>
        <end position="69"/>
    </location>
</feature>
<keyword evidence="6" id="KW-0489">Methyltransferase</keyword>
<dbReference type="GO" id="GO:0003677">
    <property type="term" value="F:DNA binding"/>
    <property type="evidence" value="ECO:0007669"/>
    <property type="project" value="UniProtKB-KW"/>
</dbReference>
<dbReference type="CDD" id="cd00592">
    <property type="entry name" value="HTH_MerR-like"/>
    <property type="match status" value="1"/>
</dbReference>
<reference evidence="6 7" key="1">
    <citation type="submission" date="2019-03" db="EMBL/GenBank/DDBJ databases">
        <title>This is whole genome sequence of Paenibacillus sp MS74 strain.</title>
        <authorList>
            <person name="Trinh H.N."/>
        </authorList>
    </citation>
    <scope>NUCLEOTIDE SEQUENCE [LARGE SCALE GENOMIC DNA]</scope>
    <source>
        <strain evidence="6 7">MS74</strain>
    </source>
</reference>
<evidence type="ECO:0000256" key="1">
    <source>
        <dbReference type="ARBA" id="ARBA00022491"/>
    </source>
</evidence>
<dbReference type="GO" id="GO:0032259">
    <property type="term" value="P:methylation"/>
    <property type="evidence" value="ECO:0007669"/>
    <property type="project" value="UniProtKB-KW"/>
</dbReference>
<keyword evidence="4" id="KW-0804">Transcription</keyword>
<dbReference type="Pfam" id="PF13649">
    <property type="entry name" value="Methyltransf_25"/>
    <property type="match status" value="1"/>
</dbReference>
<dbReference type="SUPFAM" id="SSF53335">
    <property type="entry name" value="S-adenosyl-L-methionine-dependent methyltransferases"/>
    <property type="match status" value="1"/>
</dbReference>
<dbReference type="InterPro" id="IPR047057">
    <property type="entry name" value="MerR_fam"/>
</dbReference>
<evidence type="ECO:0000256" key="4">
    <source>
        <dbReference type="ARBA" id="ARBA00023163"/>
    </source>
</evidence>
<organism evidence="6 7">
    <name type="scientific">Paenibacillus piri</name>
    <dbReference type="NCBI Taxonomy" id="2547395"/>
    <lineage>
        <taxon>Bacteria</taxon>
        <taxon>Bacillati</taxon>
        <taxon>Bacillota</taxon>
        <taxon>Bacilli</taxon>
        <taxon>Bacillales</taxon>
        <taxon>Paenibacillaceae</taxon>
        <taxon>Paenibacillus</taxon>
    </lineage>
</organism>
<comment type="caution">
    <text evidence="6">The sequence shown here is derived from an EMBL/GenBank/DDBJ whole genome shotgun (WGS) entry which is preliminary data.</text>
</comment>
<dbReference type="AlphaFoldDB" id="A0A4R5KCY3"/>
<dbReference type="PANTHER" id="PTHR30204">
    <property type="entry name" value="REDOX-CYCLING DRUG-SENSING TRANSCRIPTIONAL ACTIVATOR SOXR"/>
    <property type="match status" value="1"/>
</dbReference>
<dbReference type="RefSeq" id="WP_133235328.1">
    <property type="nucleotide sequence ID" value="NZ_SMRT01000021.1"/>
</dbReference>
<dbReference type="PROSITE" id="PS50937">
    <property type="entry name" value="HTH_MERR_2"/>
    <property type="match status" value="1"/>
</dbReference>
<evidence type="ECO:0000256" key="2">
    <source>
        <dbReference type="ARBA" id="ARBA00023015"/>
    </source>
</evidence>
<keyword evidence="1" id="KW-0678">Repressor</keyword>
<keyword evidence="7" id="KW-1185">Reference proteome</keyword>
<dbReference type="EMBL" id="SMRT01000021">
    <property type="protein sequence ID" value="TDF92358.1"/>
    <property type="molecule type" value="Genomic_DNA"/>
</dbReference>
<evidence type="ECO:0000313" key="6">
    <source>
        <dbReference type="EMBL" id="TDF92358.1"/>
    </source>
</evidence>
<protein>
    <submittedName>
        <fullName evidence="6">Methyltransferase domain-containing protein</fullName>
    </submittedName>
</protein>
<dbReference type="GO" id="GO:0003700">
    <property type="term" value="F:DNA-binding transcription factor activity"/>
    <property type="evidence" value="ECO:0007669"/>
    <property type="project" value="InterPro"/>
</dbReference>
<dbReference type="SUPFAM" id="SSF46955">
    <property type="entry name" value="Putative DNA-binding domain"/>
    <property type="match status" value="1"/>
</dbReference>
<dbReference type="InterPro" id="IPR000551">
    <property type="entry name" value="MerR-type_HTH_dom"/>
</dbReference>
<dbReference type="OrthoDB" id="465705at2"/>
<keyword evidence="6" id="KW-0808">Transferase</keyword>
<dbReference type="CDD" id="cd02440">
    <property type="entry name" value="AdoMet_MTases"/>
    <property type="match status" value="1"/>
</dbReference>
<keyword evidence="2" id="KW-0805">Transcription regulation</keyword>
<dbReference type="Pfam" id="PF13411">
    <property type="entry name" value="MerR_1"/>
    <property type="match status" value="1"/>
</dbReference>
<proteinExistence type="predicted"/>
<dbReference type="Gene3D" id="1.10.1660.10">
    <property type="match status" value="1"/>
</dbReference>
<dbReference type="InterPro" id="IPR041698">
    <property type="entry name" value="Methyltransf_25"/>
</dbReference>
<evidence type="ECO:0000313" key="7">
    <source>
        <dbReference type="Proteomes" id="UP000295636"/>
    </source>
</evidence>
<dbReference type="SMART" id="SM00422">
    <property type="entry name" value="HTH_MERR"/>
    <property type="match status" value="1"/>
</dbReference>
<name>A0A4R5KCY3_9BACL</name>
<accession>A0A4R5KCY3</accession>
<dbReference type="Gene3D" id="3.40.50.150">
    <property type="entry name" value="Vaccinia Virus protein VP39"/>
    <property type="match status" value="1"/>
</dbReference>